<proteinExistence type="inferred from homology"/>
<name>A0ABP8ZFL3_9ACTN</name>
<evidence type="ECO:0000313" key="9">
    <source>
        <dbReference type="Proteomes" id="UP001499882"/>
    </source>
</evidence>
<sequence length="692" mass="72508">MEYVEIARAESERGELVLRERRPEGGPSSLELRANGVFVMDTLEVATERALATEALASVEAPAAVVVGGLGLGFTMHEVLADSRVEKVAVVEIEQSLVDWMRDGTITHGPALLADERVTVVVADVAVALAEAPPASYDLVLLDVDNGPGYLVHQDNAALYRTPLPAQCSGRPAARRGARRLVGGRGTRAGRRDGRSVRLGRGLRARGAAAGPRGDVLALPRAGSVGGMSTPVTDDVRIEHDSMGEVRVPSAALWRAQTQRAVENFPISGTPIEPALIHAIGRVKAAAATVNAELGVLDAAQAAAIVEAAGTIVAGEHDDEFPIDVFQTGSGTSSNMNANEVIATLAGRAGTEVHPNDHVNASQSSNDTFPTAIHVAAALAVADDLLPALDVLAGSMSRKAEEFAGLVKSGRTHLMDATPVMLGQEFGGYAATVRYAGERLESVLPRVRELPLGGTAVGTGINTPPGFAERVIAVLSEQSGQPFTEARDHFEAQGTRDSLVELSGVLRTVAVGLTKICNDLRWMSSGPTTGLAEIHLPDLQPGSSIMPGKVNPVLPEATLMVCFQVIGNDAAVTAAGASGSFELNVAMPVMARNVLESVRLLAAASRLLAERCVDGITANAERMRQYAESSPSVVTPLNKYVGYEAAAKIAKQALAEGATIRETVIAMGYVERGEFTEAQLDEALDVESMTHP</sequence>
<dbReference type="SUPFAM" id="SSF53335">
    <property type="entry name" value="S-adenosyl-L-methionine-dependent methyltransferases"/>
    <property type="match status" value="1"/>
</dbReference>
<dbReference type="HAMAP" id="MF_00743">
    <property type="entry name" value="FumaraseC"/>
    <property type="match status" value="1"/>
</dbReference>
<keyword evidence="4 5" id="KW-0456">Lyase</keyword>
<dbReference type="Gene3D" id="3.40.50.150">
    <property type="entry name" value="Vaccinia Virus protein VP39"/>
    <property type="match status" value="1"/>
</dbReference>
<evidence type="ECO:0000256" key="2">
    <source>
        <dbReference type="ARBA" id="ARBA00022490"/>
    </source>
</evidence>
<evidence type="ECO:0000259" key="7">
    <source>
        <dbReference type="Pfam" id="PF10415"/>
    </source>
</evidence>
<keyword evidence="2 5" id="KW-0963">Cytoplasm</keyword>
<dbReference type="Pfam" id="PF01564">
    <property type="entry name" value="Spermine_synth"/>
    <property type="match status" value="1"/>
</dbReference>
<evidence type="ECO:0000256" key="3">
    <source>
        <dbReference type="ARBA" id="ARBA00022532"/>
    </source>
</evidence>
<feature type="binding site" evidence="5">
    <location>
        <position position="412"/>
    </location>
    <ligand>
        <name>substrate</name>
    </ligand>
</feature>
<accession>A0ABP8ZFL3</accession>
<feature type="domain" description="Fumarase C C-terminal" evidence="7">
    <location>
        <begin position="634"/>
        <end position="691"/>
    </location>
</feature>
<dbReference type="InterPro" id="IPR020557">
    <property type="entry name" value="Fumarate_lyase_CS"/>
</dbReference>
<comment type="similarity">
    <text evidence="1 5">Belongs to the class-II fumarase/aspartase family. Fumarase subfamily.</text>
</comment>
<dbReference type="Pfam" id="PF10415">
    <property type="entry name" value="FumaraseC_C"/>
    <property type="match status" value="1"/>
</dbReference>
<dbReference type="Gene3D" id="1.10.40.30">
    <property type="entry name" value="Fumarase/aspartase (C-terminal domain)"/>
    <property type="match status" value="1"/>
</dbReference>
<comment type="subcellular location">
    <subcellularLocation>
        <location evidence="5">Cytoplasm</location>
    </subcellularLocation>
</comment>
<comment type="caution">
    <text evidence="8">The sequence shown here is derived from an EMBL/GenBank/DDBJ whole genome shotgun (WGS) entry which is preliminary data.</text>
</comment>
<evidence type="ECO:0000256" key="1">
    <source>
        <dbReference type="ARBA" id="ARBA00009084"/>
    </source>
</evidence>
<feature type="binding site" evidence="5">
    <location>
        <begin position="549"/>
        <end position="551"/>
    </location>
    <ligand>
        <name>substrate</name>
    </ligand>
</feature>
<dbReference type="InterPro" id="IPR022761">
    <property type="entry name" value="Fumarate_lyase_N"/>
</dbReference>
<feature type="binding site" evidence="5">
    <location>
        <position position="544"/>
    </location>
    <ligand>
        <name>substrate</name>
    </ligand>
</feature>
<dbReference type="InterPro" id="IPR000362">
    <property type="entry name" value="Fumarate_lyase_fam"/>
</dbReference>
<dbReference type="Gene3D" id="1.10.275.10">
    <property type="entry name" value="Fumarase/aspartase (N-terminal domain)"/>
    <property type="match status" value="1"/>
</dbReference>
<comment type="subunit">
    <text evidence="5">Homotetramer.</text>
</comment>
<feature type="active site" description="Proton donor/acceptor" evidence="5">
    <location>
        <position position="413"/>
    </location>
</feature>
<evidence type="ECO:0000256" key="5">
    <source>
        <dbReference type="HAMAP-Rule" id="MF_00743"/>
    </source>
</evidence>
<organism evidence="8 9">
    <name type="scientific">Nocardioides endophyticus</name>
    <dbReference type="NCBI Taxonomy" id="1353775"/>
    <lineage>
        <taxon>Bacteria</taxon>
        <taxon>Bacillati</taxon>
        <taxon>Actinomycetota</taxon>
        <taxon>Actinomycetes</taxon>
        <taxon>Propionibacteriales</taxon>
        <taxon>Nocardioidaceae</taxon>
        <taxon>Nocardioides</taxon>
    </lineage>
</organism>
<dbReference type="Proteomes" id="UP001499882">
    <property type="component" value="Unassembled WGS sequence"/>
</dbReference>
<feature type="domain" description="Fumarate lyase N-terminal" evidence="6">
    <location>
        <begin position="244"/>
        <end position="567"/>
    </location>
</feature>
<evidence type="ECO:0000256" key="4">
    <source>
        <dbReference type="ARBA" id="ARBA00023239"/>
    </source>
</evidence>
<comment type="pathway">
    <text evidence="5">Carbohydrate metabolism; tricarboxylic acid cycle; (S)-malate from fumarate: step 1/1.</text>
</comment>
<keyword evidence="3 5" id="KW-0816">Tricarboxylic acid cycle</keyword>
<dbReference type="EMBL" id="BAABKN010000031">
    <property type="protein sequence ID" value="GAA4755337.1"/>
    <property type="molecule type" value="Genomic_DNA"/>
</dbReference>
<dbReference type="CDD" id="cd01596">
    <property type="entry name" value="Aspartase_like"/>
    <property type="match status" value="1"/>
</dbReference>
<dbReference type="EC" id="4.2.1.2" evidence="5"/>
<dbReference type="PRINTS" id="PR00149">
    <property type="entry name" value="FUMRATELYASE"/>
</dbReference>
<protein>
    <recommendedName>
        <fullName evidence="5">Fumarate hydratase class II</fullName>
        <shortName evidence="5">Fumarase C</shortName>
        <ecNumber evidence="5">4.2.1.2</ecNumber>
    </recommendedName>
    <alternativeName>
        <fullName evidence="5">Aerobic fumarase</fullName>
    </alternativeName>
    <alternativeName>
        <fullName evidence="5">Iron-independent fumarase</fullName>
    </alternativeName>
</protein>
<dbReference type="InterPro" id="IPR029063">
    <property type="entry name" value="SAM-dependent_MTases_sf"/>
</dbReference>
<feature type="active site" evidence="5">
    <location>
        <position position="543"/>
    </location>
</feature>
<feature type="site" description="Important for catalytic activity" evidence="5">
    <location>
        <position position="556"/>
    </location>
</feature>
<dbReference type="PANTHER" id="PTHR11444">
    <property type="entry name" value="ASPARTATEAMMONIA/ARGININOSUCCINATE/ADENYLOSUCCINATE LYASE"/>
    <property type="match status" value="1"/>
</dbReference>
<dbReference type="InterPro" id="IPR008948">
    <property type="entry name" value="L-Aspartase-like"/>
</dbReference>
<dbReference type="PANTHER" id="PTHR11444:SF22">
    <property type="entry name" value="FUMARATE HYDRATASE CLASS II"/>
    <property type="match status" value="1"/>
</dbReference>
<keyword evidence="9" id="KW-1185">Reference proteome</keyword>
<dbReference type="SUPFAM" id="SSF48557">
    <property type="entry name" value="L-aspartase-like"/>
    <property type="match status" value="1"/>
</dbReference>
<dbReference type="PROSITE" id="PS00163">
    <property type="entry name" value="FUMARATE_LYASES"/>
    <property type="match status" value="1"/>
</dbReference>
<comment type="miscellaneous">
    <text evidence="5">There are 2 substrate-binding sites: the catalytic A site, and the non-catalytic B site that may play a role in the transfer of substrate or product between the active site and the solvent. Alternatively, the B site may bind allosteric effectors.</text>
</comment>
<dbReference type="Pfam" id="PF00206">
    <property type="entry name" value="Lyase_1"/>
    <property type="match status" value="1"/>
</dbReference>
<comment type="catalytic activity">
    <reaction evidence="5">
        <text>(S)-malate = fumarate + H2O</text>
        <dbReference type="Rhea" id="RHEA:12460"/>
        <dbReference type="ChEBI" id="CHEBI:15377"/>
        <dbReference type="ChEBI" id="CHEBI:15589"/>
        <dbReference type="ChEBI" id="CHEBI:29806"/>
        <dbReference type="EC" id="4.2.1.2"/>
    </reaction>
</comment>
<feature type="binding site" evidence="5">
    <location>
        <begin position="330"/>
        <end position="332"/>
    </location>
    <ligand>
        <name>substrate</name>
    </ligand>
</feature>
<feature type="binding site" evidence="5">
    <location>
        <begin position="364"/>
        <end position="366"/>
    </location>
    <ligand>
        <name>substrate</name>
    </ligand>
</feature>
<comment type="function">
    <text evidence="5">Involved in the TCA cycle. Catalyzes the stereospecific interconversion of fumarate to L-malate.</text>
</comment>
<gene>
    <name evidence="5" type="primary">fumC</name>
    <name evidence="8" type="ORF">GCM10023350_46000</name>
</gene>
<feature type="binding site" description="in site B" evidence="5">
    <location>
        <begin position="354"/>
        <end position="357"/>
    </location>
    <ligand>
        <name>substrate</name>
    </ligand>
</feature>
<dbReference type="NCBIfam" id="NF008909">
    <property type="entry name" value="PRK12273.1"/>
    <property type="match status" value="1"/>
</dbReference>
<evidence type="ECO:0000259" key="6">
    <source>
        <dbReference type="Pfam" id="PF00206"/>
    </source>
</evidence>
<reference evidence="9" key="1">
    <citation type="journal article" date="2019" name="Int. J. Syst. Evol. Microbiol.">
        <title>The Global Catalogue of Microorganisms (GCM) 10K type strain sequencing project: providing services to taxonomists for standard genome sequencing and annotation.</title>
        <authorList>
            <consortium name="The Broad Institute Genomics Platform"/>
            <consortium name="The Broad Institute Genome Sequencing Center for Infectious Disease"/>
            <person name="Wu L."/>
            <person name="Ma J."/>
        </authorList>
    </citation>
    <scope>NUCLEOTIDE SEQUENCE [LARGE SCALE GENOMIC DNA]</scope>
    <source>
        <strain evidence="9">JCM 18532</strain>
    </source>
</reference>
<dbReference type="InterPro" id="IPR018951">
    <property type="entry name" value="Fumarase_C_C"/>
</dbReference>
<evidence type="ECO:0000313" key="8">
    <source>
        <dbReference type="EMBL" id="GAA4755337.1"/>
    </source>
</evidence>
<dbReference type="InterPro" id="IPR005677">
    <property type="entry name" value="Fum_hydII"/>
</dbReference>
<dbReference type="InterPro" id="IPR024083">
    <property type="entry name" value="Fumarase/histidase_N"/>
</dbReference>
<dbReference type="Gene3D" id="1.20.200.10">
    <property type="entry name" value="Fumarase/aspartase (Central domain)"/>
    <property type="match status" value="1"/>
</dbReference>